<accession>A0A1G8C0J7</accession>
<name>A0A1G8C0J7_9FLAO</name>
<keyword evidence="2" id="KW-1185">Reference proteome</keyword>
<organism evidence="1 2">
    <name type="scientific">Myroides phaeus</name>
    <dbReference type="NCBI Taxonomy" id="702745"/>
    <lineage>
        <taxon>Bacteria</taxon>
        <taxon>Pseudomonadati</taxon>
        <taxon>Bacteroidota</taxon>
        <taxon>Flavobacteriia</taxon>
        <taxon>Flavobacteriales</taxon>
        <taxon>Flavobacteriaceae</taxon>
        <taxon>Myroides</taxon>
    </lineage>
</organism>
<evidence type="ECO:0000313" key="1">
    <source>
        <dbReference type="EMBL" id="SDH38894.1"/>
    </source>
</evidence>
<reference evidence="2" key="1">
    <citation type="submission" date="2016-10" db="EMBL/GenBank/DDBJ databases">
        <authorList>
            <person name="Varghese N."/>
            <person name="Submissions S."/>
        </authorList>
    </citation>
    <scope>NUCLEOTIDE SEQUENCE [LARGE SCALE GENOMIC DNA]</scope>
    <source>
        <strain evidence="2">DSM 23313</strain>
    </source>
</reference>
<gene>
    <name evidence="1" type="ORF">SAMN05421818_10357</name>
</gene>
<sequence>MTVEALNIKYTNTKNNIRKKCFIDQDNFYYTIKVYKIKRQKKSPWQNTKGSSDIIVD</sequence>
<dbReference type="Proteomes" id="UP000243588">
    <property type="component" value="Unassembled WGS sequence"/>
</dbReference>
<proteinExistence type="predicted"/>
<dbReference type="AlphaFoldDB" id="A0A1G8C0J7"/>
<evidence type="ECO:0000313" key="2">
    <source>
        <dbReference type="Proteomes" id="UP000243588"/>
    </source>
</evidence>
<protein>
    <submittedName>
        <fullName evidence="1">Uncharacterized protein</fullName>
    </submittedName>
</protein>
<dbReference type="EMBL" id="FNDQ01000003">
    <property type="protein sequence ID" value="SDH38894.1"/>
    <property type="molecule type" value="Genomic_DNA"/>
</dbReference>